<dbReference type="Proteomes" id="UP001148838">
    <property type="component" value="Unassembled WGS sequence"/>
</dbReference>
<sequence length="112" mass="12782">MVYSSTYSGFPNGALHLFVNRVSGKMHRSSLSANDDSGYNCSANDRSAFCRYKTASIDYSRICNRKRISEKSRYIKINNIRASEKINTFASAHISQFRFLDSRLDDKSFSTE</sequence>
<protein>
    <submittedName>
        <fullName evidence="1">Uncharacterized protein</fullName>
    </submittedName>
</protein>
<dbReference type="EMBL" id="JAJSOF020000033">
    <property type="protein sequence ID" value="KAJ4429877.1"/>
    <property type="molecule type" value="Genomic_DNA"/>
</dbReference>
<name>A0ABQ8S839_PERAM</name>
<keyword evidence="2" id="KW-1185">Reference proteome</keyword>
<accession>A0ABQ8S839</accession>
<gene>
    <name evidence="1" type="ORF">ANN_22081</name>
</gene>
<organism evidence="1 2">
    <name type="scientific">Periplaneta americana</name>
    <name type="common">American cockroach</name>
    <name type="synonym">Blatta americana</name>
    <dbReference type="NCBI Taxonomy" id="6978"/>
    <lineage>
        <taxon>Eukaryota</taxon>
        <taxon>Metazoa</taxon>
        <taxon>Ecdysozoa</taxon>
        <taxon>Arthropoda</taxon>
        <taxon>Hexapoda</taxon>
        <taxon>Insecta</taxon>
        <taxon>Pterygota</taxon>
        <taxon>Neoptera</taxon>
        <taxon>Polyneoptera</taxon>
        <taxon>Dictyoptera</taxon>
        <taxon>Blattodea</taxon>
        <taxon>Blattoidea</taxon>
        <taxon>Blattidae</taxon>
        <taxon>Blattinae</taxon>
        <taxon>Periplaneta</taxon>
    </lineage>
</organism>
<evidence type="ECO:0000313" key="1">
    <source>
        <dbReference type="EMBL" id="KAJ4429877.1"/>
    </source>
</evidence>
<proteinExistence type="predicted"/>
<reference evidence="1 2" key="1">
    <citation type="journal article" date="2022" name="Allergy">
        <title>Genome assembly and annotation of Periplaneta americana reveal a comprehensive cockroach allergen profile.</title>
        <authorList>
            <person name="Wang L."/>
            <person name="Xiong Q."/>
            <person name="Saelim N."/>
            <person name="Wang L."/>
            <person name="Nong W."/>
            <person name="Wan A.T."/>
            <person name="Shi M."/>
            <person name="Liu X."/>
            <person name="Cao Q."/>
            <person name="Hui J.H.L."/>
            <person name="Sookrung N."/>
            <person name="Leung T.F."/>
            <person name="Tungtrongchitr A."/>
            <person name="Tsui S.K.W."/>
        </authorList>
    </citation>
    <scope>NUCLEOTIDE SEQUENCE [LARGE SCALE GENOMIC DNA]</scope>
    <source>
        <strain evidence="1">PWHHKU_190912</strain>
    </source>
</reference>
<evidence type="ECO:0000313" key="2">
    <source>
        <dbReference type="Proteomes" id="UP001148838"/>
    </source>
</evidence>
<comment type="caution">
    <text evidence="1">The sequence shown here is derived from an EMBL/GenBank/DDBJ whole genome shotgun (WGS) entry which is preliminary data.</text>
</comment>